<reference evidence="1 2" key="1">
    <citation type="journal article" date="2014" name="Mol. Ecol.">
        <title>Evolution of Synechococcus.</title>
        <authorList>
            <person name="Dvorak P."/>
            <person name="Casamatta D."/>
            <person name="Hasler P."/>
            <person name="Poulickova A."/>
            <person name="Ondrej V."/>
            <person name="Sanges R."/>
        </authorList>
    </citation>
    <scope>NUCLEOTIDE SEQUENCE [LARGE SCALE GENOMIC DNA]</scope>
    <source>
        <strain evidence="1 2">CAUP A 1101</strain>
    </source>
</reference>
<sequence length="78" mass="8038">MLDPPLQDPAHIQVSDAEAIPVQRSRAGEMIDTYLVGGSVGSLVGGSVGSLVGGSVGRDNVYPPEILNVSQSTLSPDY</sequence>
<protein>
    <submittedName>
        <fullName evidence="1">Uncharacterized protein</fullName>
    </submittedName>
</protein>
<gene>
    <name evidence="1" type="ORF">DO97_18195</name>
</gene>
<accession>A0A098TRM8</accession>
<proteinExistence type="predicted"/>
<evidence type="ECO:0000313" key="1">
    <source>
        <dbReference type="EMBL" id="KGF73458.1"/>
    </source>
</evidence>
<dbReference type="Proteomes" id="UP000030170">
    <property type="component" value="Unassembled WGS sequence"/>
</dbReference>
<evidence type="ECO:0000313" key="2">
    <source>
        <dbReference type="Proteomes" id="UP000030170"/>
    </source>
</evidence>
<dbReference type="AlphaFoldDB" id="A0A098TRM8"/>
<dbReference type="EMBL" id="JJML01000007">
    <property type="protein sequence ID" value="KGF73458.1"/>
    <property type="molecule type" value="Genomic_DNA"/>
</dbReference>
<organism evidence="1 2">
    <name type="scientific">Neosynechococcus sphagnicola sy1</name>
    <dbReference type="NCBI Taxonomy" id="1497020"/>
    <lineage>
        <taxon>Bacteria</taxon>
        <taxon>Bacillati</taxon>
        <taxon>Cyanobacteriota</taxon>
        <taxon>Cyanophyceae</taxon>
        <taxon>Neosynechococcales</taxon>
        <taxon>Neosynechococcaceae</taxon>
        <taxon>Neosynechococcus</taxon>
    </lineage>
</organism>
<comment type="caution">
    <text evidence="1">The sequence shown here is derived from an EMBL/GenBank/DDBJ whole genome shotgun (WGS) entry which is preliminary data.</text>
</comment>
<name>A0A098TRM8_9CYAN</name>
<keyword evidence="2" id="KW-1185">Reference proteome</keyword>